<dbReference type="Proteomes" id="UP000616885">
    <property type="component" value="Unassembled WGS sequence"/>
</dbReference>
<dbReference type="AlphaFoldDB" id="A0A8H7NCV5"/>
<organism evidence="2 3">
    <name type="scientific">Bionectria ochroleuca</name>
    <name type="common">Gliocladium roseum</name>
    <dbReference type="NCBI Taxonomy" id="29856"/>
    <lineage>
        <taxon>Eukaryota</taxon>
        <taxon>Fungi</taxon>
        <taxon>Dikarya</taxon>
        <taxon>Ascomycota</taxon>
        <taxon>Pezizomycotina</taxon>
        <taxon>Sordariomycetes</taxon>
        <taxon>Hypocreomycetidae</taxon>
        <taxon>Hypocreales</taxon>
        <taxon>Bionectriaceae</taxon>
        <taxon>Clonostachys</taxon>
    </lineage>
</organism>
<feature type="region of interest" description="Disordered" evidence="1">
    <location>
        <begin position="51"/>
        <end position="131"/>
    </location>
</feature>
<proteinExistence type="predicted"/>
<feature type="compositionally biased region" description="Basic and acidic residues" evidence="1">
    <location>
        <begin position="51"/>
        <end position="67"/>
    </location>
</feature>
<gene>
    <name evidence="2" type="ORF">IM811_012218</name>
</gene>
<evidence type="ECO:0000313" key="2">
    <source>
        <dbReference type="EMBL" id="KAF9753460.1"/>
    </source>
</evidence>
<dbReference type="EMBL" id="JADCTT010000004">
    <property type="protein sequence ID" value="KAF9753460.1"/>
    <property type="molecule type" value="Genomic_DNA"/>
</dbReference>
<reference evidence="2" key="1">
    <citation type="submission" date="2020-10" db="EMBL/GenBank/DDBJ databases">
        <title>High-Quality Genome Resource of Clonostachys rosea strain S41 by Oxford Nanopore Long-Read Sequencing.</title>
        <authorList>
            <person name="Wang H."/>
        </authorList>
    </citation>
    <scope>NUCLEOTIDE SEQUENCE</scope>
    <source>
        <strain evidence="2">S41</strain>
    </source>
</reference>
<protein>
    <submittedName>
        <fullName evidence="2">Uncharacterized protein</fullName>
    </submittedName>
</protein>
<name>A0A8H7NCV5_BIOOC</name>
<evidence type="ECO:0000256" key="1">
    <source>
        <dbReference type="SAM" id="MobiDB-lite"/>
    </source>
</evidence>
<evidence type="ECO:0000313" key="3">
    <source>
        <dbReference type="Proteomes" id="UP000616885"/>
    </source>
</evidence>
<sequence>MTAHDSCLRCAANQQQRLSVMKGRALYVLATSLSVHEPPRPPMRDKVEIIMHSVRQKERKGEGDDQKSNQPVPVSHTPLPAYAPSSPRNRQNVLWPKKTSTKHKDRKFPELEPCRKGGRAAEMSGYRAARG</sequence>
<comment type="caution">
    <text evidence="2">The sequence shown here is derived from an EMBL/GenBank/DDBJ whole genome shotgun (WGS) entry which is preliminary data.</text>
</comment>
<accession>A0A8H7NCV5</accession>